<comment type="caution">
    <text evidence="1">The sequence shown here is derived from an EMBL/GenBank/DDBJ whole genome shotgun (WGS) entry which is preliminary data.</text>
</comment>
<name>A0A9J6P2V0_9CLOT</name>
<dbReference type="SUPFAM" id="SSF55729">
    <property type="entry name" value="Acyl-CoA N-acyltransferases (Nat)"/>
    <property type="match status" value="1"/>
</dbReference>
<dbReference type="Gene3D" id="3.40.630.30">
    <property type="match status" value="1"/>
</dbReference>
<gene>
    <name evidence="1" type="ORF">KDK92_13335</name>
</gene>
<dbReference type="EC" id="2.3.1.-" evidence="1"/>
<evidence type="ECO:0000313" key="2">
    <source>
        <dbReference type="Proteomes" id="UP001056429"/>
    </source>
</evidence>
<dbReference type="AlphaFoldDB" id="A0A9J6P2V0"/>
<protein>
    <submittedName>
        <fullName evidence="1">GNAT family N-acetyltransferase</fullName>
        <ecNumber evidence="1">2.3.1.-</ecNumber>
    </submittedName>
</protein>
<keyword evidence="1" id="KW-0012">Acyltransferase</keyword>
<dbReference type="GO" id="GO:0016746">
    <property type="term" value="F:acyltransferase activity"/>
    <property type="evidence" value="ECO:0007669"/>
    <property type="project" value="UniProtKB-KW"/>
</dbReference>
<keyword evidence="2" id="KW-1185">Reference proteome</keyword>
<accession>A0A9J6P2V0</accession>
<dbReference type="InterPro" id="IPR016181">
    <property type="entry name" value="Acyl_CoA_acyltransferase"/>
</dbReference>
<dbReference type="EMBL" id="JAGSOJ010000002">
    <property type="protein sequence ID" value="MCM1990708.1"/>
    <property type="molecule type" value="Genomic_DNA"/>
</dbReference>
<sequence length="170" mass="20280">MLSIYGKLGNYHITSVGKEDLEYMHKWYNYQQFLNQHESRILNREEFYDSFLGYVISNQEFFLKISIEDKTVGMVKGHLNNEDKNELWLTDVLMDNEVIKEQDFKELIDGIIKILDDELHIDECYVGVFIATEENNERWNKIGFIHVRTIHNYFTINNEKIDGDIMVKKC</sequence>
<proteinExistence type="predicted"/>
<dbReference type="Proteomes" id="UP001056429">
    <property type="component" value="Unassembled WGS sequence"/>
</dbReference>
<evidence type="ECO:0000313" key="1">
    <source>
        <dbReference type="EMBL" id="MCM1990708.1"/>
    </source>
</evidence>
<dbReference type="Pfam" id="PF13420">
    <property type="entry name" value="Acetyltransf_4"/>
    <property type="match status" value="1"/>
</dbReference>
<dbReference type="RefSeq" id="WP_250859800.1">
    <property type="nucleotide sequence ID" value="NZ_JAGSOJ010000002.1"/>
</dbReference>
<reference evidence="1" key="2">
    <citation type="submission" date="2021-04" db="EMBL/GenBank/DDBJ databases">
        <authorList>
            <person name="Dong X."/>
        </authorList>
    </citation>
    <scope>NUCLEOTIDE SEQUENCE</scope>
    <source>
        <strain evidence="1">ZWT</strain>
    </source>
</reference>
<keyword evidence="1" id="KW-0808">Transferase</keyword>
<organism evidence="1 2">
    <name type="scientific">Oceanirhabdus seepicola</name>
    <dbReference type="NCBI Taxonomy" id="2828781"/>
    <lineage>
        <taxon>Bacteria</taxon>
        <taxon>Bacillati</taxon>
        <taxon>Bacillota</taxon>
        <taxon>Clostridia</taxon>
        <taxon>Eubacteriales</taxon>
        <taxon>Clostridiaceae</taxon>
        <taxon>Oceanirhabdus</taxon>
    </lineage>
</organism>
<reference evidence="1" key="1">
    <citation type="journal article" date="2021" name="mSystems">
        <title>Bacteria and Archaea Synergistically Convert Glycine Betaine to Biogenic Methane in the Formosa Cold Seep of the South China Sea.</title>
        <authorList>
            <person name="Li L."/>
            <person name="Zhang W."/>
            <person name="Zhang S."/>
            <person name="Song L."/>
            <person name="Sun Q."/>
            <person name="Zhang H."/>
            <person name="Xiang H."/>
            <person name="Dong X."/>
        </authorList>
    </citation>
    <scope>NUCLEOTIDE SEQUENCE</scope>
    <source>
        <strain evidence="1">ZWT</strain>
    </source>
</reference>